<evidence type="ECO:0000313" key="3">
    <source>
        <dbReference type="Proteomes" id="UP001499987"/>
    </source>
</evidence>
<sequence length="111" mass="11850">MADEVWGETVQACEAPGSGCSRCEETADFTVVRERYRTVARSRGLGRLLAAGVLVVLAVELLLTGRATGAAVAFVLGALSAVSFGWVVLQSRSGEPVAVFHCHHCEARYRL</sequence>
<feature type="transmembrane region" description="Helical" evidence="1">
    <location>
        <begin position="69"/>
        <end position="89"/>
    </location>
</feature>
<name>A0ABP4EFV8_9ACTN</name>
<dbReference type="RefSeq" id="WP_344626135.1">
    <property type="nucleotide sequence ID" value="NZ_BAAALD010000059.1"/>
</dbReference>
<evidence type="ECO:0000256" key="1">
    <source>
        <dbReference type="SAM" id="Phobius"/>
    </source>
</evidence>
<evidence type="ECO:0000313" key="2">
    <source>
        <dbReference type="EMBL" id="GAA1103411.1"/>
    </source>
</evidence>
<proteinExistence type="predicted"/>
<gene>
    <name evidence="2" type="ORF">GCM10009663_52340</name>
</gene>
<dbReference type="Proteomes" id="UP001499987">
    <property type="component" value="Unassembled WGS sequence"/>
</dbReference>
<comment type="caution">
    <text evidence="2">The sequence shown here is derived from an EMBL/GenBank/DDBJ whole genome shotgun (WGS) entry which is preliminary data.</text>
</comment>
<organism evidence="2 3">
    <name type="scientific">Kitasatospora arboriphila</name>
    <dbReference type="NCBI Taxonomy" id="258052"/>
    <lineage>
        <taxon>Bacteria</taxon>
        <taxon>Bacillati</taxon>
        <taxon>Actinomycetota</taxon>
        <taxon>Actinomycetes</taxon>
        <taxon>Kitasatosporales</taxon>
        <taxon>Streptomycetaceae</taxon>
        <taxon>Kitasatospora</taxon>
    </lineage>
</organism>
<dbReference type="EMBL" id="BAAALD010000059">
    <property type="protein sequence ID" value="GAA1103411.1"/>
    <property type="molecule type" value="Genomic_DNA"/>
</dbReference>
<keyword evidence="3" id="KW-1185">Reference proteome</keyword>
<evidence type="ECO:0008006" key="4">
    <source>
        <dbReference type="Google" id="ProtNLM"/>
    </source>
</evidence>
<keyword evidence="1" id="KW-1133">Transmembrane helix</keyword>
<accession>A0ABP4EFV8</accession>
<reference evidence="3" key="1">
    <citation type="journal article" date="2019" name="Int. J. Syst. Evol. Microbiol.">
        <title>The Global Catalogue of Microorganisms (GCM) 10K type strain sequencing project: providing services to taxonomists for standard genome sequencing and annotation.</title>
        <authorList>
            <consortium name="The Broad Institute Genomics Platform"/>
            <consortium name="The Broad Institute Genome Sequencing Center for Infectious Disease"/>
            <person name="Wu L."/>
            <person name="Ma J."/>
        </authorList>
    </citation>
    <scope>NUCLEOTIDE SEQUENCE [LARGE SCALE GENOMIC DNA]</scope>
    <source>
        <strain evidence="3">JCM 13002</strain>
    </source>
</reference>
<keyword evidence="1" id="KW-0812">Transmembrane</keyword>
<protein>
    <recommendedName>
        <fullName evidence="4">DUF3040 domain-containing protein</fullName>
    </recommendedName>
</protein>
<keyword evidence="1" id="KW-0472">Membrane</keyword>
<feature type="transmembrane region" description="Helical" evidence="1">
    <location>
        <begin position="45"/>
        <end position="63"/>
    </location>
</feature>